<feature type="chain" id="PRO_5043677511" evidence="1">
    <location>
        <begin position="24"/>
        <end position="89"/>
    </location>
</feature>
<evidence type="ECO:0000313" key="2">
    <source>
        <dbReference type="EMBL" id="MBB4722194.1"/>
    </source>
</evidence>
<name>A0AAW3U0Q6_XANEU</name>
<feature type="signal peptide" evidence="1">
    <location>
        <begin position="1"/>
        <end position="23"/>
    </location>
</feature>
<dbReference type="AlphaFoldDB" id="A0AAW3U0Q6"/>
<protein>
    <submittedName>
        <fullName evidence="2">Uncharacterized protein</fullName>
    </submittedName>
</protein>
<gene>
    <name evidence="2" type="ORF">FHY32_000492</name>
</gene>
<keyword evidence="1" id="KW-0732">Signal</keyword>
<comment type="caution">
    <text evidence="2">The sequence shown here is derived from an EMBL/GenBank/DDBJ whole genome shotgun (WGS) entry which is preliminary data.</text>
</comment>
<evidence type="ECO:0000313" key="3">
    <source>
        <dbReference type="Proteomes" id="UP000576603"/>
    </source>
</evidence>
<sequence length="89" mass="10054">MQPIWRHRFGIGLLLLTAATCSAQEARNPDYDYSPGYGPIKWPERRQHLLAGRYIGKIQVQVDRGACLRRAQICAWMPAKEAGTVATTR</sequence>
<reference evidence="2 3" key="1">
    <citation type="submission" date="2020-08" db="EMBL/GenBank/DDBJ databases">
        <title>Studying the diversity of plant-associated saprophytic bacteria and their role in host health and plant-pathogen interactions.</title>
        <authorList>
            <person name="Potnis N."/>
        </authorList>
    </citation>
    <scope>NUCLEOTIDE SEQUENCE [LARGE SCALE GENOMIC DNA]</scope>
    <source>
        <strain evidence="2 3">CFBP 7922</strain>
    </source>
</reference>
<accession>A0AAW3U0Q6</accession>
<dbReference type="EMBL" id="JACHNL010000001">
    <property type="protein sequence ID" value="MBB4722194.1"/>
    <property type="molecule type" value="Genomic_DNA"/>
</dbReference>
<evidence type="ECO:0000256" key="1">
    <source>
        <dbReference type="SAM" id="SignalP"/>
    </source>
</evidence>
<organism evidence="2 3">
    <name type="scientific">Xanthomonas euvesicatoria</name>
    <dbReference type="NCBI Taxonomy" id="456327"/>
    <lineage>
        <taxon>Bacteria</taxon>
        <taxon>Pseudomonadati</taxon>
        <taxon>Pseudomonadota</taxon>
        <taxon>Gammaproteobacteria</taxon>
        <taxon>Lysobacterales</taxon>
        <taxon>Lysobacteraceae</taxon>
        <taxon>Xanthomonas</taxon>
    </lineage>
</organism>
<dbReference type="Proteomes" id="UP000576603">
    <property type="component" value="Unassembled WGS sequence"/>
</dbReference>
<proteinExistence type="predicted"/>